<name>A0A2N3V8B8_9NOCA</name>
<protein>
    <submittedName>
        <fullName evidence="1">Uncharacterized protein</fullName>
    </submittedName>
</protein>
<proteinExistence type="predicted"/>
<dbReference type="AlphaFoldDB" id="A0A2N3V8B8"/>
<evidence type="ECO:0000313" key="2">
    <source>
        <dbReference type="Proteomes" id="UP000233766"/>
    </source>
</evidence>
<keyword evidence="2" id="KW-1185">Reference proteome</keyword>
<dbReference type="EMBL" id="PJMW01000002">
    <property type="protein sequence ID" value="PKV77879.1"/>
    <property type="molecule type" value="Genomic_DNA"/>
</dbReference>
<reference evidence="1 2" key="1">
    <citation type="submission" date="2017-12" db="EMBL/GenBank/DDBJ databases">
        <title>Sequencing the genomes of 1000 Actinobacteria strains.</title>
        <authorList>
            <person name="Klenk H.-P."/>
        </authorList>
    </citation>
    <scope>NUCLEOTIDE SEQUENCE [LARGE SCALE GENOMIC DNA]</scope>
    <source>
        <strain evidence="1 2">DSM 44489</strain>
    </source>
</reference>
<evidence type="ECO:0000313" key="1">
    <source>
        <dbReference type="EMBL" id="PKV77879.1"/>
    </source>
</evidence>
<dbReference type="Proteomes" id="UP000233766">
    <property type="component" value="Unassembled WGS sequence"/>
</dbReference>
<organism evidence="1 2">
    <name type="scientific">Nocardia fluminea</name>
    <dbReference type="NCBI Taxonomy" id="134984"/>
    <lineage>
        <taxon>Bacteria</taxon>
        <taxon>Bacillati</taxon>
        <taxon>Actinomycetota</taxon>
        <taxon>Actinomycetes</taxon>
        <taxon>Mycobacteriales</taxon>
        <taxon>Nocardiaceae</taxon>
        <taxon>Nocardia</taxon>
    </lineage>
</organism>
<gene>
    <name evidence="1" type="ORF">ATK86_2232</name>
</gene>
<comment type="caution">
    <text evidence="1">The sequence shown here is derived from an EMBL/GenBank/DDBJ whole genome shotgun (WGS) entry which is preliminary data.</text>
</comment>
<accession>A0A2N3V8B8</accession>
<sequence>MPVPPLVTKEQVREFLAEAFPTQTFSVIEFNHGWVCRPELSPEQKTAGQGLGQTCYVLNKQTGVVTVHPSLHPWTIGETYDQAIETGQPVNGRQIYPKRRRATFQRLTESPETITYQVTVTSLDNPPGPPETYQLTFNKQTLKRDQRGPMDSLVISKAQWLRRRQQTWPTDGAIED</sequence>